<dbReference type="InterPro" id="IPR036263">
    <property type="entry name" value="Chorismate_II_sf"/>
</dbReference>
<name>A0A936K870_9BACT</name>
<dbReference type="GO" id="GO:0046417">
    <property type="term" value="P:chorismate metabolic process"/>
    <property type="evidence" value="ECO:0007669"/>
    <property type="project" value="InterPro"/>
</dbReference>
<dbReference type="PROSITE" id="PS51168">
    <property type="entry name" value="CHORISMATE_MUT_2"/>
    <property type="match status" value="1"/>
</dbReference>
<dbReference type="Pfam" id="PF02153">
    <property type="entry name" value="PDH_N"/>
    <property type="match status" value="1"/>
</dbReference>
<feature type="domain" description="Chorismate mutase" evidence="3">
    <location>
        <begin position="257"/>
        <end position="348"/>
    </location>
</feature>
<dbReference type="Proteomes" id="UP000709959">
    <property type="component" value="Unassembled WGS sequence"/>
</dbReference>
<dbReference type="PANTHER" id="PTHR21363:SF0">
    <property type="entry name" value="PREPHENATE DEHYDROGENASE [NADP(+)]"/>
    <property type="match status" value="1"/>
</dbReference>
<dbReference type="Gene3D" id="3.40.50.720">
    <property type="entry name" value="NAD(P)-binding Rossmann-like Domain"/>
    <property type="match status" value="1"/>
</dbReference>
<dbReference type="InterPro" id="IPR046826">
    <property type="entry name" value="PDH_N"/>
</dbReference>
<dbReference type="SMART" id="SM00830">
    <property type="entry name" value="CM_2"/>
    <property type="match status" value="1"/>
</dbReference>
<proteinExistence type="predicted"/>
<dbReference type="PROSITE" id="PS51176">
    <property type="entry name" value="PDH_ADH"/>
    <property type="match status" value="1"/>
</dbReference>
<evidence type="ECO:0000259" key="3">
    <source>
        <dbReference type="PROSITE" id="PS51168"/>
    </source>
</evidence>
<reference evidence="5 6" key="1">
    <citation type="submission" date="2020-10" db="EMBL/GenBank/DDBJ databases">
        <title>Connecting structure to function with the recovery of over 1000 high-quality activated sludge metagenome-assembled genomes encoding full-length rRNA genes using long-read sequencing.</title>
        <authorList>
            <person name="Singleton C.M."/>
            <person name="Petriglieri F."/>
            <person name="Kristensen J.M."/>
            <person name="Kirkegaard R.H."/>
            <person name="Michaelsen T.Y."/>
            <person name="Andersen M.H."/>
            <person name="Karst S.M."/>
            <person name="Dueholm M.S."/>
            <person name="Nielsen P.H."/>
            <person name="Albertsen M."/>
        </authorList>
    </citation>
    <scope>NUCLEOTIDE SEQUENCE [LARGE SCALE GENOMIC DNA]</scope>
    <source>
        <strain evidence="5">OdNE_18-Q3-R46-58_MAXAC.008</strain>
    </source>
</reference>
<feature type="domain" description="Prephenate/arogenate dehydrogenase" evidence="4">
    <location>
        <begin position="1"/>
        <end position="273"/>
    </location>
</feature>
<dbReference type="PANTHER" id="PTHR21363">
    <property type="entry name" value="PREPHENATE DEHYDROGENASE"/>
    <property type="match status" value="1"/>
</dbReference>
<dbReference type="Gene3D" id="1.20.59.10">
    <property type="entry name" value="Chorismate mutase"/>
    <property type="match status" value="1"/>
</dbReference>
<dbReference type="InterPro" id="IPR002701">
    <property type="entry name" value="CM_II_prokaryot"/>
</dbReference>
<dbReference type="AlphaFoldDB" id="A0A936K870"/>
<comment type="caution">
    <text evidence="5">The sequence shown here is derived from an EMBL/GenBank/DDBJ whole genome shotgun (WGS) entry which is preliminary data.</text>
</comment>
<evidence type="ECO:0000313" key="6">
    <source>
        <dbReference type="Proteomes" id="UP000709959"/>
    </source>
</evidence>
<organism evidence="5 6">
    <name type="scientific">Candidatus Geothrix odensensis</name>
    <dbReference type="NCBI Taxonomy" id="2954440"/>
    <lineage>
        <taxon>Bacteria</taxon>
        <taxon>Pseudomonadati</taxon>
        <taxon>Acidobacteriota</taxon>
        <taxon>Holophagae</taxon>
        <taxon>Holophagales</taxon>
        <taxon>Holophagaceae</taxon>
        <taxon>Geothrix</taxon>
    </lineage>
</organism>
<accession>A0A936K870</accession>
<evidence type="ECO:0000256" key="1">
    <source>
        <dbReference type="ARBA" id="ARBA00012404"/>
    </source>
</evidence>
<evidence type="ECO:0000256" key="2">
    <source>
        <dbReference type="ARBA" id="ARBA00023002"/>
    </source>
</evidence>
<dbReference type="InterPro" id="IPR003099">
    <property type="entry name" value="Prephen_DH"/>
</dbReference>
<dbReference type="GO" id="GO:0004106">
    <property type="term" value="F:chorismate mutase activity"/>
    <property type="evidence" value="ECO:0007669"/>
    <property type="project" value="UniProtKB-EC"/>
</dbReference>
<dbReference type="InterPro" id="IPR050812">
    <property type="entry name" value="Preph/Arog_dehydrog"/>
</dbReference>
<dbReference type="EMBL" id="JADKCH010000012">
    <property type="protein sequence ID" value="MBK8573157.1"/>
    <property type="molecule type" value="Genomic_DNA"/>
</dbReference>
<keyword evidence="2" id="KW-0560">Oxidoreductase</keyword>
<sequence length="348" mass="37095">MRIGILGYGRFGRALGSLLREAGHAYRAWDPIAEVPAEHRSAGFHDLVAGQDVLVLAVPIPALGGLLGTLRPHLRADHLVFDVGSVKVGPCALLEEHLGAAIPHSGTHPLFGPVSLARAERPLRVVVCGSPRHPASAERIERLFHSLGCEVLRQSPEDHDRVMATTHALTFFIAKGLLAVGAGAELPFTPPSFHAIARTLESVREDAGHLFAALQNENPFASGAREGLLEALAAIHQSLAEAAESGGGEQLAIPDLGIRSPALQEARDHIDALDQELVALLARRTGLVLRAGRAKAELNLPIHDPEREAAQLQARRTWAETSGLDPQGVEEVFRAVLRASRSAQGLKG</sequence>
<dbReference type="GO" id="GO:0004665">
    <property type="term" value="F:prephenate dehydrogenase (NADP+) activity"/>
    <property type="evidence" value="ECO:0007669"/>
    <property type="project" value="InterPro"/>
</dbReference>
<dbReference type="GO" id="GO:0070403">
    <property type="term" value="F:NAD+ binding"/>
    <property type="evidence" value="ECO:0007669"/>
    <property type="project" value="InterPro"/>
</dbReference>
<dbReference type="EC" id="5.4.99.5" evidence="1"/>
<dbReference type="SUPFAM" id="SSF51735">
    <property type="entry name" value="NAD(P)-binding Rossmann-fold domains"/>
    <property type="match status" value="1"/>
</dbReference>
<dbReference type="InterPro" id="IPR036979">
    <property type="entry name" value="CM_dom_sf"/>
</dbReference>
<dbReference type="InterPro" id="IPR008927">
    <property type="entry name" value="6-PGluconate_DH-like_C_sf"/>
</dbReference>
<evidence type="ECO:0000313" key="5">
    <source>
        <dbReference type="EMBL" id="MBK8573157.1"/>
    </source>
</evidence>
<protein>
    <recommendedName>
        <fullName evidence="1">chorismate mutase</fullName>
        <ecNumber evidence="1">5.4.99.5</ecNumber>
    </recommendedName>
</protein>
<dbReference type="InterPro" id="IPR036291">
    <property type="entry name" value="NAD(P)-bd_dom_sf"/>
</dbReference>
<evidence type="ECO:0000259" key="4">
    <source>
        <dbReference type="PROSITE" id="PS51176"/>
    </source>
</evidence>
<dbReference type="SUPFAM" id="SSF48600">
    <property type="entry name" value="Chorismate mutase II"/>
    <property type="match status" value="1"/>
</dbReference>
<dbReference type="SUPFAM" id="SSF48179">
    <property type="entry name" value="6-phosphogluconate dehydrogenase C-terminal domain-like"/>
    <property type="match status" value="1"/>
</dbReference>
<dbReference type="Pfam" id="PF01817">
    <property type="entry name" value="CM_2"/>
    <property type="match status" value="1"/>
</dbReference>
<dbReference type="GO" id="GO:0006571">
    <property type="term" value="P:tyrosine biosynthetic process"/>
    <property type="evidence" value="ECO:0007669"/>
    <property type="project" value="InterPro"/>
</dbReference>
<gene>
    <name evidence="5" type="ORF">IPN91_11030</name>
</gene>
<dbReference type="GO" id="GO:0008977">
    <property type="term" value="F:prephenate dehydrogenase (NAD+) activity"/>
    <property type="evidence" value="ECO:0007669"/>
    <property type="project" value="InterPro"/>
</dbReference>